<dbReference type="AlphaFoldDB" id="A0A3M7SQG7"/>
<gene>
    <name evidence="1" type="ORF">BpHYR1_013277</name>
</gene>
<evidence type="ECO:0000313" key="2">
    <source>
        <dbReference type="Proteomes" id="UP000276133"/>
    </source>
</evidence>
<evidence type="ECO:0000313" key="1">
    <source>
        <dbReference type="EMBL" id="RNA37955.1"/>
    </source>
</evidence>
<proteinExistence type="predicted"/>
<comment type="caution">
    <text evidence="1">The sequence shown here is derived from an EMBL/GenBank/DDBJ whole genome shotgun (WGS) entry which is preliminary data.</text>
</comment>
<organism evidence="1 2">
    <name type="scientific">Brachionus plicatilis</name>
    <name type="common">Marine rotifer</name>
    <name type="synonym">Brachionus muelleri</name>
    <dbReference type="NCBI Taxonomy" id="10195"/>
    <lineage>
        <taxon>Eukaryota</taxon>
        <taxon>Metazoa</taxon>
        <taxon>Spiralia</taxon>
        <taxon>Gnathifera</taxon>
        <taxon>Rotifera</taxon>
        <taxon>Eurotatoria</taxon>
        <taxon>Monogononta</taxon>
        <taxon>Pseudotrocha</taxon>
        <taxon>Ploima</taxon>
        <taxon>Brachionidae</taxon>
        <taxon>Brachionus</taxon>
    </lineage>
</organism>
<reference evidence="1 2" key="1">
    <citation type="journal article" date="2018" name="Sci. Rep.">
        <title>Genomic signatures of local adaptation to the degree of environmental predictability in rotifers.</title>
        <authorList>
            <person name="Franch-Gras L."/>
            <person name="Hahn C."/>
            <person name="Garcia-Roger E.M."/>
            <person name="Carmona M.J."/>
            <person name="Serra M."/>
            <person name="Gomez A."/>
        </authorList>
    </citation>
    <scope>NUCLEOTIDE SEQUENCE [LARGE SCALE GENOMIC DNA]</scope>
    <source>
        <strain evidence="1">HYR1</strain>
    </source>
</reference>
<keyword evidence="2" id="KW-1185">Reference proteome</keyword>
<sequence>MSKKYFFQQQCTQLITKFPQFAMKNTPQTSFFQCQISRFNIDLTLEKPRTKYYMVINLLNFLSKINPFHKFIDFYQPILTVQKRQECV</sequence>
<accession>A0A3M7SQG7</accession>
<dbReference type="Proteomes" id="UP000276133">
    <property type="component" value="Unassembled WGS sequence"/>
</dbReference>
<name>A0A3M7SQG7_BRAPC</name>
<dbReference type="EMBL" id="REGN01000956">
    <property type="protein sequence ID" value="RNA37955.1"/>
    <property type="molecule type" value="Genomic_DNA"/>
</dbReference>
<protein>
    <submittedName>
        <fullName evidence="1">Uncharacterized protein</fullName>
    </submittedName>
</protein>